<dbReference type="SMART" id="SM00898">
    <property type="entry name" value="Fapy_DNA_glyco"/>
    <property type="match status" value="1"/>
</dbReference>
<keyword evidence="11 15" id="KW-0456">Lyase</keyword>
<evidence type="ECO:0000256" key="11">
    <source>
        <dbReference type="ARBA" id="ARBA00023239"/>
    </source>
</evidence>
<reference evidence="18 19" key="1">
    <citation type="submission" date="2018-01" db="EMBL/GenBank/DDBJ databases">
        <title>Genome sequence of a Cantenovulum-like bacteria.</title>
        <authorList>
            <person name="Tan W.R."/>
            <person name="Lau N.-S."/>
            <person name="Go F."/>
            <person name="Amirul A.-A.A."/>
        </authorList>
    </citation>
    <scope>NUCLEOTIDE SEQUENCE [LARGE SCALE GENOMIC DNA]</scope>
    <source>
        <strain evidence="18 19">CCB-QB4</strain>
    </source>
</reference>
<dbReference type="PANTHER" id="PTHR22993">
    <property type="entry name" value="FORMAMIDOPYRIMIDINE-DNA GLYCOSYLASE"/>
    <property type="match status" value="1"/>
</dbReference>
<comment type="catalytic activity">
    <reaction evidence="1 15">
        <text>Hydrolysis of DNA containing ring-opened 7-methylguanine residues, releasing 2,6-diamino-4-hydroxy-5-(N-methyl)formamidopyrimidine.</text>
        <dbReference type="EC" id="3.2.2.23"/>
    </reaction>
</comment>
<dbReference type="SUPFAM" id="SSF46946">
    <property type="entry name" value="S13-like H2TH domain"/>
    <property type="match status" value="1"/>
</dbReference>
<dbReference type="SMART" id="SM01232">
    <property type="entry name" value="H2TH"/>
    <property type="match status" value="1"/>
</dbReference>
<dbReference type="SUPFAM" id="SSF57716">
    <property type="entry name" value="Glucocorticoid receptor-like (DNA-binding domain)"/>
    <property type="match status" value="1"/>
</dbReference>
<evidence type="ECO:0000259" key="16">
    <source>
        <dbReference type="PROSITE" id="PS51066"/>
    </source>
</evidence>
<dbReference type="GO" id="GO:0006284">
    <property type="term" value="P:base-excision repair"/>
    <property type="evidence" value="ECO:0007669"/>
    <property type="project" value="InterPro"/>
</dbReference>
<feature type="binding site" evidence="15">
    <location>
        <position position="90"/>
    </location>
    <ligand>
        <name>DNA</name>
        <dbReference type="ChEBI" id="CHEBI:16991"/>
    </ligand>
</feature>
<dbReference type="HAMAP" id="MF_00103">
    <property type="entry name" value="Fapy_DNA_glycosyl"/>
    <property type="match status" value="1"/>
</dbReference>
<dbReference type="PROSITE" id="PS51066">
    <property type="entry name" value="ZF_FPG_2"/>
    <property type="match status" value="1"/>
</dbReference>
<dbReference type="GO" id="GO:0003684">
    <property type="term" value="F:damaged DNA binding"/>
    <property type="evidence" value="ECO:0007669"/>
    <property type="project" value="InterPro"/>
</dbReference>
<evidence type="ECO:0000256" key="4">
    <source>
        <dbReference type="ARBA" id="ARBA00022723"/>
    </source>
</evidence>
<comment type="function">
    <text evidence="15">Involved in base excision repair of DNA damaged by oxidation or by mutagenic agents. Acts as DNA glycosylase that recognizes and removes damaged bases. Has a preference for oxidized purines, such as 7,8-dihydro-8-oxoguanine (8-oxoG). Has AP (apurinic/apyrimidinic) lyase activity and introduces nicks in the DNA strand. Cleaves the DNA backbone by beta-delta elimination to generate a single-strand break at the site of the removed base with both 3'- and 5'-phosphates.</text>
</comment>
<dbReference type="InterPro" id="IPR035937">
    <property type="entry name" value="FPG_N"/>
</dbReference>
<dbReference type="FunFam" id="1.10.8.50:FF:000003">
    <property type="entry name" value="Formamidopyrimidine-DNA glycosylase"/>
    <property type="match status" value="1"/>
</dbReference>
<dbReference type="OrthoDB" id="9800855at2"/>
<dbReference type="FunFam" id="3.20.190.10:FF:000001">
    <property type="entry name" value="Formamidopyrimidine-DNA glycosylase"/>
    <property type="match status" value="1"/>
</dbReference>
<keyword evidence="5 15" id="KW-0227">DNA damage</keyword>
<feature type="binding site" evidence="15">
    <location>
        <position position="152"/>
    </location>
    <ligand>
        <name>DNA</name>
        <dbReference type="ChEBI" id="CHEBI:16991"/>
    </ligand>
</feature>
<dbReference type="KEGG" id="cate:C2869_10940"/>
<evidence type="ECO:0000256" key="8">
    <source>
        <dbReference type="ARBA" id="ARBA00022833"/>
    </source>
</evidence>
<dbReference type="Pfam" id="PF01149">
    <property type="entry name" value="Fapy_DNA_glyco"/>
    <property type="match status" value="1"/>
</dbReference>
<keyword evidence="7 15" id="KW-0378">Hydrolase</keyword>
<evidence type="ECO:0000256" key="15">
    <source>
        <dbReference type="HAMAP-Rule" id="MF_00103"/>
    </source>
</evidence>
<keyword evidence="13 15" id="KW-0326">Glycosidase</keyword>
<keyword evidence="8 15" id="KW-0862">Zinc</keyword>
<comment type="cofactor">
    <cofactor evidence="15">
        <name>Zn(2+)</name>
        <dbReference type="ChEBI" id="CHEBI:29105"/>
    </cofactor>
    <text evidence="15">Binds 1 zinc ion per subunit.</text>
</comment>
<dbReference type="AlphaFoldDB" id="A0A2S0VRT5"/>
<evidence type="ECO:0000256" key="2">
    <source>
        <dbReference type="ARBA" id="ARBA00009409"/>
    </source>
</evidence>
<gene>
    <name evidence="15" type="primary">mutM</name>
    <name evidence="15" type="synonym">fpg</name>
    <name evidence="18" type="ORF">C2869_10940</name>
</gene>
<evidence type="ECO:0000256" key="10">
    <source>
        <dbReference type="ARBA" id="ARBA00023204"/>
    </source>
</evidence>
<evidence type="ECO:0000256" key="5">
    <source>
        <dbReference type="ARBA" id="ARBA00022763"/>
    </source>
</evidence>
<evidence type="ECO:0000256" key="9">
    <source>
        <dbReference type="ARBA" id="ARBA00023125"/>
    </source>
</evidence>
<dbReference type="NCBIfam" id="NF002211">
    <property type="entry name" value="PRK01103.1"/>
    <property type="match status" value="1"/>
</dbReference>
<dbReference type="Gene3D" id="1.10.8.50">
    <property type="match status" value="1"/>
</dbReference>
<dbReference type="EMBL" id="CP026604">
    <property type="protein sequence ID" value="AWB66919.1"/>
    <property type="molecule type" value="Genomic_DNA"/>
</dbReference>
<evidence type="ECO:0000313" key="18">
    <source>
        <dbReference type="EMBL" id="AWB66919.1"/>
    </source>
</evidence>
<name>A0A2S0VRT5_9ALTE</name>
<comment type="catalytic activity">
    <reaction evidence="14 15">
        <text>2'-deoxyribonucleotide-(2'-deoxyribose 5'-phosphate)-2'-deoxyribonucleotide-DNA = a 3'-end 2'-deoxyribonucleotide-(2,3-dehydro-2,3-deoxyribose 5'-phosphate)-DNA + a 5'-end 5'-phospho-2'-deoxyribonucleoside-DNA + H(+)</text>
        <dbReference type="Rhea" id="RHEA:66592"/>
        <dbReference type="Rhea" id="RHEA-COMP:13180"/>
        <dbReference type="Rhea" id="RHEA-COMP:16897"/>
        <dbReference type="Rhea" id="RHEA-COMP:17067"/>
        <dbReference type="ChEBI" id="CHEBI:15378"/>
        <dbReference type="ChEBI" id="CHEBI:136412"/>
        <dbReference type="ChEBI" id="CHEBI:157695"/>
        <dbReference type="ChEBI" id="CHEBI:167181"/>
        <dbReference type="EC" id="4.2.99.18"/>
    </reaction>
</comment>
<proteinExistence type="inferred from homology"/>
<dbReference type="GO" id="GO:0034039">
    <property type="term" value="F:8-oxo-7,8-dihydroguanine DNA N-glycosylase activity"/>
    <property type="evidence" value="ECO:0007669"/>
    <property type="project" value="TreeGrafter"/>
</dbReference>
<evidence type="ECO:0000256" key="14">
    <source>
        <dbReference type="ARBA" id="ARBA00044632"/>
    </source>
</evidence>
<dbReference type="EC" id="3.2.2.23" evidence="15"/>
<evidence type="ECO:0000256" key="1">
    <source>
        <dbReference type="ARBA" id="ARBA00001668"/>
    </source>
</evidence>
<feature type="binding site" evidence="15">
    <location>
        <position position="109"/>
    </location>
    <ligand>
        <name>DNA</name>
        <dbReference type="ChEBI" id="CHEBI:16991"/>
    </ligand>
</feature>
<dbReference type="PROSITE" id="PS51068">
    <property type="entry name" value="FPG_CAT"/>
    <property type="match status" value="1"/>
</dbReference>
<dbReference type="Gene3D" id="3.20.190.10">
    <property type="entry name" value="MutM-like, N-terminal"/>
    <property type="match status" value="1"/>
</dbReference>
<feature type="domain" description="FPG-type" evidence="16">
    <location>
        <begin position="237"/>
        <end position="271"/>
    </location>
</feature>
<dbReference type="GO" id="GO:0140078">
    <property type="term" value="F:class I DNA-(apurinic or apyrimidinic site) endonuclease activity"/>
    <property type="evidence" value="ECO:0007669"/>
    <property type="project" value="UniProtKB-EC"/>
</dbReference>
<dbReference type="InterPro" id="IPR012319">
    <property type="entry name" value="FPG_cat"/>
</dbReference>
<feature type="active site" description="Proton donor; for delta-elimination activity" evidence="15">
    <location>
        <position position="261"/>
    </location>
</feature>
<dbReference type="InterPro" id="IPR015887">
    <property type="entry name" value="DNA_glyclase_Znf_dom_DNA_BS"/>
</dbReference>
<dbReference type="RefSeq" id="WP_108602975.1">
    <property type="nucleotide sequence ID" value="NZ_CP026604.1"/>
</dbReference>
<sequence length="271" mass="30299">MPELPEVEVTRQGIEPHINQQTITKVIVRHRQMRWPIPEEVSLLQDQIILSVKRRGKYLLINTAIGTLILHLGMSGSLRILPVTAEIKKHDHFELQLSNGQCLRLNDPRRFGAVLWQNWQQTEPLSQLASLGPEPLSDDFNAAYIKDKAKTKSIVIKNFIMDSKVVVGVGNIYANESLFLAGIHPKRPTNQVTEQEWQQLVSVIKQVLAAAIKQGGTTLKDFTNADGKPGYFVQSLNVYGRGGENCVTCGQVLNECKIGQRASVFCGFCQK</sequence>
<dbReference type="EC" id="4.2.99.18" evidence="15"/>
<dbReference type="InterPro" id="IPR015886">
    <property type="entry name" value="H2TH_FPG"/>
</dbReference>
<keyword evidence="12 15" id="KW-0511">Multifunctional enzyme</keyword>
<dbReference type="Proteomes" id="UP000244441">
    <property type="component" value="Chromosome"/>
</dbReference>
<dbReference type="NCBIfam" id="TIGR00577">
    <property type="entry name" value="fpg"/>
    <property type="match status" value="1"/>
</dbReference>
<feature type="domain" description="Formamidopyrimidine-DNA glycosylase catalytic" evidence="17">
    <location>
        <begin position="2"/>
        <end position="112"/>
    </location>
</feature>
<dbReference type="InterPro" id="IPR000214">
    <property type="entry name" value="Znf_DNA_glyclase/AP_lyase"/>
</dbReference>
<dbReference type="InterPro" id="IPR020629">
    <property type="entry name" value="FPG_Glyclase"/>
</dbReference>
<dbReference type="SUPFAM" id="SSF81624">
    <property type="entry name" value="N-terminal domain of MutM-like DNA repair proteins"/>
    <property type="match status" value="1"/>
</dbReference>
<dbReference type="PANTHER" id="PTHR22993:SF9">
    <property type="entry name" value="FORMAMIDOPYRIMIDINE-DNA GLYCOSYLASE"/>
    <property type="match status" value="1"/>
</dbReference>
<feature type="active site" description="Schiff-base intermediate with DNA" evidence="15">
    <location>
        <position position="2"/>
    </location>
</feature>
<comment type="subunit">
    <text evidence="3 15">Monomer.</text>
</comment>
<evidence type="ECO:0000313" key="19">
    <source>
        <dbReference type="Proteomes" id="UP000244441"/>
    </source>
</evidence>
<keyword evidence="4 15" id="KW-0479">Metal-binding</keyword>
<organism evidence="18 19">
    <name type="scientific">Saccharobesus litoralis</name>
    <dbReference type="NCBI Taxonomy" id="2172099"/>
    <lineage>
        <taxon>Bacteria</taxon>
        <taxon>Pseudomonadati</taxon>
        <taxon>Pseudomonadota</taxon>
        <taxon>Gammaproteobacteria</taxon>
        <taxon>Alteromonadales</taxon>
        <taxon>Alteromonadaceae</taxon>
        <taxon>Saccharobesus</taxon>
    </lineage>
</organism>
<evidence type="ECO:0000256" key="12">
    <source>
        <dbReference type="ARBA" id="ARBA00023268"/>
    </source>
</evidence>
<dbReference type="GO" id="GO:0008270">
    <property type="term" value="F:zinc ion binding"/>
    <property type="evidence" value="ECO:0007669"/>
    <property type="project" value="UniProtKB-UniRule"/>
</dbReference>
<dbReference type="Pfam" id="PF06831">
    <property type="entry name" value="H2TH"/>
    <property type="match status" value="1"/>
</dbReference>
<protein>
    <recommendedName>
        <fullName evidence="15">Formamidopyrimidine-DNA glycosylase</fullName>
        <shortName evidence="15">Fapy-DNA glycosylase</shortName>
        <ecNumber evidence="15">3.2.2.23</ecNumber>
    </recommendedName>
    <alternativeName>
        <fullName evidence="15">DNA-(apurinic or apyrimidinic site) lyase MutM</fullName>
        <shortName evidence="15">AP lyase MutM</shortName>
        <ecNumber evidence="15">4.2.99.18</ecNumber>
    </alternativeName>
</protein>
<dbReference type="InterPro" id="IPR010979">
    <property type="entry name" value="Ribosomal_uS13-like_H2TH"/>
</dbReference>
<keyword evidence="6 15" id="KW-0863">Zinc-finger</keyword>
<dbReference type="CDD" id="cd08966">
    <property type="entry name" value="EcFpg-like_N"/>
    <property type="match status" value="1"/>
</dbReference>
<feature type="active site" description="Proton donor; for beta-elimination activity" evidence="15">
    <location>
        <position position="57"/>
    </location>
</feature>
<evidence type="ECO:0000256" key="7">
    <source>
        <dbReference type="ARBA" id="ARBA00022801"/>
    </source>
</evidence>
<keyword evidence="9 15" id="KW-0238">DNA-binding</keyword>
<feature type="active site" description="Proton donor" evidence="15">
    <location>
        <position position="3"/>
    </location>
</feature>
<evidence type="ECO:0000256" key="13">
    <source>
        <dbReference type="ARBA" id="ARBA00023295"/>
    </source>
</evidence>
<keyword evidence="19" id="KW-1185">Reference proteome</keyword>
<evidence type="ECO:0000259" key="17">
    <source>
        <dbReference type="PROSITE" id="PS51068"/>
    </source>
</evidence>
<comment type="similarity">
    <text evidence="2 15">Belongs to the FPG family.</text>
</comment>
<evidence type="ECO:0000256" key="6">
    <source>
        <dbReference type="ARBA" id="ARBA00022771"/>
    </source>
</evidence>
<dbReference type="PROSITE" id="PS01242">
    <property type="entry name" value="ZF_FPG_1"/>
    <property type="match status" value="1"/>
</dbReference>
<accession>A0A2S0VRT5</accession>
<keyword evidence="10 15" id="KW-0234">DNA repair</keyword>
<evidence type="ECO:0000256" key="3">
    <source>
        <dbReference type="ARBA" id="ARBA00011245"/>
    </source>
</evidence>